<feature type="transmembrane region" description="Helical" evidence="10">
    <location>
        <begin position="383"/>
        <end position="402"/>
    </location>
</feature>
<comment type="caution">
    <text evidence="11">The sequence shown here is derived from an EMBL/GenBank/DDBJ whole genome shotgun (WGS) entry which is preliminary data.</text>
</comment>
<dbReference type="InterPro" id="IPR050368">
    <property type="entry name" value="ClC-type_chloride_channel"/>
</dbReference>
<dbReference type="Gene3D" id="1.10.3080.10">
    <property type="entry name" value="Clc chloride channel"/>
    <property type="match status" value="1"/>
</dbReference>
<dbReference type="CDD" id="cd01034">
    <property type="entry name" value="EriC_like"/>
    <property type="match status" value="1"/>
</dbReference>
<feature type="transmembrane region" description="Helical" evidence="10">
    <location>
        <begin position="49"/>
        <end position="69"/>
    </location>
</feature>
<keyword evidence="7" id="KW-0869">Chloride channel</keyword>
<evidence type="ECO:0000256" key="8">
    <source>
        <dbReference type="ARBA" id="ARBA00023214"/>
    </source>
</evidence>
<feature type="transmembrane region" description="Helical" evidence="10">
    <location>
        <begin position="262"/>
        <end position="284"/>
    </location>
</feature>
<keyword evidence="4 10" id="KW-1133">Transmembrane helix</keyword>
<evidence type="ECO:0000256" key="2">
    <source>
        <dbReference type="ARBA" id="ARBA00022448"/>
    </source>
</evidence>
<keyword evidence="9" id="KW-0407">Ion channel</keyword>
<feature type="transmembrane region" description="Helical" evidence="10">
    <location>
        <begin position="16"/>
        <end position="37"/>
    </location>
</feature>
<dbReference type="SUPFAM" id="SSF81340">
    <property type="entry name" value="Clc chloride channel"/>
    <property type="match status" value="1"/>
</dbReference>
<dbReference type="GO" id="GO:0034707">
    <property type="term" value="C:chloride channel complex"/>
    <property type="evidence" value="ECO:0007669"/>
    <property type="project" value="UniProtKB-KW"/>
</dbReference>
<evidence type="ECO:0000256" key="4">
    <source>
        <dbReference type="ARBA" id="ARBA00022989"/>
    </source>
</evidence>
<evidence type="ECO:0000256" key="7">
    <source>
        <dbReference type="ARBA" id="ARBA00023173"/>
    </source>
</evidence>
<proteinExistence type="predicted"/>
<keyword evidence="3 10" id="KW-0812">Transmembrane</keyword>
<keyword evidence="2" id="KW-0813">Transport</keyword>
<dbReference type="Pfam" id="PF00654">
    <property type="entry name" value="Voltage_CLC"/>
    <property type="match status" value="1"/>
</dbReference>
<evidence type="ECO:0000256" key="3">
    <source>
        <dbReference type="ARBA" id="ARBA00022692"/>
    </source>
</evidence>
<dbReference type="EMBL" id="QFNN01000062">
    <property type="protein sequence ID" value="PZO89369.1"/>
    <property type="molecule type" value="Genomic_DNA"/>
</dbReference>
<keyword evidence="8" id="KW-0868">Chloride</keyword>
<evidence type="ECO:0000256" key="10">
    <source>
        <dbReference type="SAM" id="Phobius"/>
    </source>
</evidence>
<evidence type="ECO:0000256" key="9">
    <source>
        <dbReference type="ARBA" id="ARBA00023303"/>
    </source>
</evidence>
<gene>
    <name evidence="11" type="ORF">DI623_10520</name>
</gene>
<sequence length="430" mass="44283">MTRRHGPTALVWRRRIALGAGAVVVGLVALLFAHFADRANAQFMQIVQLAWWLPLILTPAIFAGIAWATQRVAPETAGSGIPQVIAAISNPERATTTLISMRAAGVKFLLTLAALVGGASVGREGPTVQISAAIMAWLHRLLRVQMRASVIIAGGAAGVAAAFNTPLAGITFAIEELADAYEQRVALLVMTTILISGIVSLGIAGDYVYFGFVGDRLALSSAMLAAPVAGVLGGLAGGLFARAMLEVSQRRARIFPYIGSRPVLWALACGVVVAVAGVTTGLTWGTGYNAARAIIEGVDSPWWFAPAKFISTLATAVAGVPGGIFAPSLATGAGFGGLLRLIFPGDAAGPIVLLGMTAYFAGVVRAPLTAVIIIVEATASRGLIMPLFAAALIADGAARLVCKERLYHGLSRPWLAKAQPPPPSAPAASA</sequence>
<dbReference type="InterPro" id="IPR014743">
    <property type="entry name" value="Cl-channel_core"/>
</dbReference>
<evidence type="ECO:0000256" key="6">
    <source>
        <dbReference type="ARBA" id="ARBA00023136"/>
    </source>
</evidence>
<feature type="transmembrane region" description="Helical" evidence="10">
    <location>
        <begin position="351"/>
        <end position="377"/>
    </location>
</feature>
<evidence type="ECO:0000313" key="11">
    <source>
        <dbReference type="EMBL" id="PZO89369.1"/>
    </source>
</evidence>
<organism evidence="11 12">
    <name type="scientific">Sphingomonas sanxanigenens</name>
    <dbReference type="NCBI Taxonomy" id="397260"/>
    <lineage>
        <taxon>Bacteria</taxon>
        <taxon>Pseudomonadati</taxon>
        <taxon>Pseudomonadota</taxon>
        <taxon>Alphaproteobacteria</taxon>
        <taxon>Sphingomonadales</taxon>
        <taxon>Sphingomonadaceae</taxon>
        <taxon>Sphingomonas</taxon>
    </lineage>
</organism>
<feature type="transmembrane region" description="Helical" evidence="10">
    <location>
        <begin position="217"/>
        <end position="241"/>
    </location>
</feature>
<feature type="transmembrane region" description="Helical" evidence="10">
    <location>
        <begin position="309"/>
        <end position="339"/>
    </location>
</feature>
<feature type="transmembrane region" description="Helical" evidence="10">
    <location>
        <begin position="185"/>
        <end position="205"/>
    </location>
</feature>
<comment type="subcellular location">
    <subcellularLocation>
        <location evidence="1">Membrane</location>
        <topology evidence="1">Multi-pass membrane protein</topology>
    </subcellularLocation>
</comment>
<name>A0A2W5AA74_9SPHN</name>
<evidence type="ECO:0000256" key="1">
    <source>
        <dbReference type="ARBA" id="ARBA00004141"/>
    </source>
</evidence>
<keyword evidence="5" id="KW-0406">Ion transport</keyword>
<reference evidence="11 12" key="1">
    <citation type="submission" date="2017-08" db="EMBL/GenBank/DDBJ databases">
        <title>Infants hospitalized years apart are colonized by the same room-sourced microbial strains.</title>
        <authorList>
            <person name="Brooks B."/>
            <person name="Olm M.R."/>
            <person name="Firek B.A."/>
            <person name="Baker R."/>
            <person name="Thomas B.C."/>
            <person name="Morowitz M.J."/>
            <person name="Banfield J.F."/>
        </authorList>
    </citation>
    <scope>NUCLEOTIDE SEQUENCE [LARGE SCALE GENOMIC DNA]</scope>
    <source>
        <strain evidence="11">S2_018_000_R2_101</strain>
    </source>
</reference>
<dbReference type="PANTHER" id="PTHR43427:SF6">
    <property type="entry name" value="CHLORIDE CHANNEL PROTEIN CLC-E"/>
    <property type="match status" value="1"/>
</dbReference>
<evidence type="ECO:0000256" key="5">
    <source>
        <dbReference type="ARBA" id="ARBA00023065"/>
    </source>
</evidence>
<dbReference type="GO" id="GO:0005254">
    <property type="term" value="F:chloride channel activity"/>
    <property type="evidence" value="ECO:0007669"/>
    <property type="project" value="UniProtKB-KW"/>
</dbReference>
<dbReference type="Proteomes" id="UP000249066">
    <property type="component" value="Unassembled WGS sequence"/>
</dbReference>
<dbReference type="InterPro" id="IPR001807">
    <property type="entry name" value="ClC"/>
</dbReference>
<evidence type="ECO:0000313" key="12">
    <source>
        <dbReference type="Proteomes" id="UP000249066"/>
    </source>
</evidence>
<keyword evidence="6 10" id="KW-0472">Membrane</keyword>
<dbReference type="PANTHER" id="PTHR43427">
    <property type="entry name" value="CHLORIDE CHANNEL PROTEIN CLC-E"/>
    <property type="match status" value="1"/>
</dbReference>
<accession>A0A2W5AA74</accession>
<protein>
    <submittedName>
        <fullName evidence="11">Chloride channel protein</fullName>
    </submittedName>
</protein>
<feature type="transmembrane region" description="Helical" evidence="10">
    <location>
        <begin position="150"/>
        <end position="173"/>
    </location>
</feature>
<dbReference type="AlphaFoldDB" id="A0A2W5AA74"/>
<dbReference type="PRINTS" id="PR00762">
    <property type="entry name" value="CLCHANNEL"/>
</dbReference>